<evidence type="ECO:0000256" key="3">
    <source>
        <dbReference type="ARBA" id="ARBA00022448"/>
    </source>
</evidence>
<evidence type="ECO:0000313" key="10">
    <source>
        <dbReference type="Proteomes" id="UP000199399"/>
    </source>
</evidence>
<dbReference type="InterPro" id="IPR051906">
    <property type="entry name" value="TolC-like"/>
</dbReference>
<keyword evidence="7" id="KW-0998">Cell outer membrane</keyword>
<keyword evidence="6" id="KW-0472">Membrane</keyword>
<evidence type="ECO:0000256" key="4">
    <source>
        <dbReference type="ARBA" id="ARBA00022452"/>
    </source>
</evidence>
<dbReference type="STRING" id="218672.SAMN04489759_102462"/>
<comment type="similarity">
    <text evidence="2">Belongs to the outer membrane factor (OMF) (TC 1.B.17) family.</text>
</comment>
<feature type="chain" id="PRO_5011546007" evidence="8">
    <location>
        <begin position="32"/>
        <end position="474"/>
    </location>
</feature>
<dbReference type="GO" id="GO:0015562">
    <property type="term" value="F:efflux transmembrane transporter activity"/>
    <property type="evidence" value="ECO:0007669"/>
    <property type="project" value="InterPro"/>
</dbReference>
<evidence type="ECO:0000256" key="5">
    <source>
        <dbReference type="ARBA" id="ARBA00022692"/>
    </source>
</evidence>
<dbReference type="OrthoDB" id="9789368at2"/>
<evidence type="ECO:0000256" key="7">
    <source>
        <dbReference type="ARBA" id="ARBA00023237"/>
    </source>
</evidence>
<dbReference type="Pfam" id="PF02321">
    <property type="entry name" value="OEP"/>
    <property type="match status" value="2"/>
</dbReference>
<evidence type="ECO:0000256" key="2">
    <source>
        <dbReference type="ARBA" id="ARBA00007613"/>
    </source>
</evidence>
<dbReference type="GO" id="GO:1990281">
    <property type="term" value="C:efflux pump complex"/>
    <property type="evidence" value="ECO:0007669"/>
    <property type="project" value="TreeGrafter"/>
</dbReference>
<dbReference type="EMBL" id="FNBP01000002">
    <property type="protein sequence ID" value="SDF56753.1"/>
    <property type="molecule type" value="Genomic_DNA"/>
</dbReference>
<sequence length="474" mass="50444">MRVTSFKTSFKRIALALPLGLALSLPQPASAETLADALVGAYEHSGLLEQNRALLRAADEDVAAAKAALRPVLSWAGSLTQNFGTSRSSSLSGAQSTDSLKASISLIGELLLFDFGTSEYKIEGAKETVLATRQTLLEIEQQILLRAVTAYMGVIEASETVSLRNNNLRLLTQELRAARDRFEVGEVTRTDVALAEAQLANARSGLAAAEGALLRAVEEYRAAVGHQPGQLKGPPNLPDVGGNLASAKGLAVRLHPSILAAQHQVAAADLAVKASESSMAPQVKLKGQYGLTETFNSDAYTRSGSVGVEVGQIIYQGGALSSALRRAMAQRDAQRANLHVVRMKVEQDVGNAYAALTSAQAQLEASDRQIRAARIAFRGVREEATLGARTTLDVLDAEQALLDAETTRVAARASLYVAAYSVLAAKGQLTARDLRLPVQLYDAAAYYSHVKDGPALYSKQGQALDRVLRALQKE</sequence>
<dbReference type="RefSeq" id="WP_093739971.1">
    <property type="nucleotide sequence ID" value="NZ_FNBP01000002.1"/>
</dbReference>
<dbReference type="PANTHER" id="PTHR30026:SF22">
    <property type="entry name" value="OUTER MEMBRANE EFFLUX PROTEIN"/>
    <property type="match status" value="1"/>
</dbReference>
<dbReference type="PANTHER" id="PTHR30026">
    <property type="entry name" value="OUTER MEMBRANE PROTEIN TOLC"/>
    <property type="match status" value="1"/>
</dbReference>
<keyword evidence="4" id="KW-1134">Transmembrane beta strand</keyword>
<dbReference type="NCBIfam" id="TIGR01844">
    <property type="entry name" value="type_I_sec_TolC"/>
    <property type="match status" value="1"/>
</dbReference>
<keyword evidence="3" id="KW-0813">Transport</keyword>
<reference evidence="10" key="1">
    <citation type="submission" date="2016-10" db="EMBL/GenBank/DDBJ databases">
        <authorList>
            <person name="Varghese N."/>
            <person name="Submissions S."/>
        </authorList>
    </citation>
    <scope>NUCLEOTIDE SEQUENCE [LARGE SCALE GENOMIC DNA]</scope>
    <source>
        <strain evidence="10">DSM 16477</strain>
    </source>
</reference>
<keyword evidence="8" id="KW-0732">Signal</keyword>
<dbReference type="InterPro" id="IPR010130">
    <property type="entry name" value="T1SS_OMP_TolC"/>
</dbReference>
<feature type="signal peptide" evidence="8">
    <location>
        <begin position="1"/>
        <end position="31"/>
    </location>
</feature>
<evidence type="ECO:0000256" key="8">
    <source>
        <dbReference type="SAM" id="SignalP"/>
    </source>
</evidence>
<evidence type="ECO:0000256" key="6">
    <source>
        <dbReference type="ARBA" id="ARBA00023136"/>
    </source>
</evidence>
<comment type="subcellular location">
    <subcellularLocation>
        <location evidence="1">Cell outer membrane</location>
    </subcellularLocation>
</comment>
<dbReference type="AlphaFoldDB" id="A0A1G7M505"/>
<proteinExistence type="inferred from homology"/>
<dbReference type="InterPro" id="IPR003423">
    <property type="entry name" value="OMP_efflux"/>
</dbReference>
<keyword evidence="5" id="KW-0812">Transmembrane</keyword>
<dbReference type="GO" id="GO:0015288">
    <property type="term" value="F:porin activity"/>
    <property type="evidence" value="ECO:0007669"/>
    <property type="project" value="TreeGrafter"/>
</dbReference>
<name>A0A1G7M505_9RHOB</name>
<keyword evidence="10" id="KW-1185">Reference proteome</keyword>
<dbReference type="GO" id="GO:0009279">
    <property type="term" value="C:cell outer membrane"/>
    <property type="evidence" value="ECO:0007669"/>
    <property type="project" value="UniProtKB-SubCell"/>
</dbReference>
<protein>
    <submittedName>
        <fullName evidence="9">Outer membrane protein</fullName>
    </submittedName>
</protein>
<organism evidence="9 10">
    <name type="scientific">Sulfitobacter delicatus</name>
    <dbReference type="NCBI Taxonomy" id="218672"/>
    <lineage>
        <taxon>Bacteria</taxon>
        <taxon>Pseudomonadati</taxon>
        <taxon>Pseudomonadota</taxon>
        <taxon>Alphaproteobacteria</taxon>
        <taxon>Rhodobacterales</taxon>
        <taxon>Roseobacteraceae</taxon>
        <taxon>Sulfitobacter</taxon>
    </lineage>
</organism>
<evidence type="ECO:0000313" key="9">
    <source>
        <dbReference type="EMBL" id="SDF56753.1"/>
    </source>
</evidence>
<dbReference type="Gene3D" id="1.20.1600.10">
    <property type="entry name" value="Outer membrane efflux proteins (OEP)"/>
    <property type="match status" value="1"/>
</dbReference>
<accession>A0A1G7M505</accession>
<gene>
    <name evidence="9" type="ORF">SAMN04489759_102462</name>
</gene>
<evidence type="ECO:0000256" key="1">
    <source>
        <dbReference type="ARBA" id="ARBA00004442"/>
    </source>
</evidence>
<dbReference type="Proteomes" id="UP000199399">
    <property type="component" value="Unassembled WGS sequence"/>
</dbReference>
<dbReference type="SUPFAM" id="SSF56954">
    <property type="entry name" value="Outer membrane efflux proteins (OEP)"/>
    <property type="match status" value="1"/>
</dbReference>